<evidence type="ECO:0000313" key="2">
    <source>
        <dbReference type="EMBL" id="KAH7543140.1"/>
    </source>
</evidence>
<evidence type="ECO:0000313" key="3">
    <source>
        <dbReference type="Proteomes" id="UP000813462"/>
    </source>
</evidence>
<evidence type="ECO:0000259" key="1">
    <source>
        <dbReference type="Pfam" id="PF24758"/>
    </source>
</evidence>
<dbReference type="PANTHER" id="PTHR34145:SF68">
    <property type="entry name" value="FBD DOMAIN-CONTAINING PROTEIN"/>
    <property type="match status" value="1"/>
</dbReference>
<dbReference type="AlphaFoldDB" id="A0A978VWE5"/>
<dbReference type="Gene3D" id="3.80.10.10">
    <property type="entry name" value="Ribonuclease Inhibitor"/>
    <property type="match status" value="1"/>
</dbReference>
<dbReference type="InterPro" id="IPR032675">
    <property type="entry name" value="LRR_dom_sf"/>
</dbReference>
<dbReference type="SUPFAM" id="SSF52058">
    <property type="entry name" value="L domain-like"/>
    <property type="match status" value="1"/>
</dbReference>
<dbReference type="PANTHER" id="PTHR34145">
    <property type="entry name" value="OS02G0105600 PROTEIN"/>
    <property type="match status" value="1"/>
</dbReference>
<feature type="domain" description="F-box/LRR-repeat protein 15/At3g58940/PEG3-like LRR" evidence="1">
    <location>
        <begin position="62"/>
        <end position="241"/>
    </location>
</feature>
<name>A0A978VWE5_ZIZJJ</name>
<proteinExistence type="predicted"/>
<dbReference type="InterPro" id="IPR053772">
    <property type="entry name" value="At1g61320/At1g61330-like"/>
</dbReference>
<accession>A0A978VWE5</accession>
<dbReference type="Pfam" id="PF24758">
    <property type="entry name" value="LRR_At5g56370"/>
    <property type="match status" value="1"/>
</dbReference>
<comment type="caution">
    <text evidence="2">The sequence shown here is derived from an EMBL/GenBank/DDBJ whole genome shotgun (WGS) entry which is preliminary data.</text>
</comment>
<dbReference type="InterPro" id="IPR055411">
    <property type="entry name" value="LRR_FXL15/At3g58940/PEG3-like"/>
</dbReference>
<dbReference type="EMBL" id="JAEACU010000002">
    <property type="protein sequence ID" value="KAH7543140.1"/>
    <property type="molecule type" value="Genomic_DNA"/>
</dbReference>
<gene>
    <name evidence="2" type="ORF">FEM48_Zijuj02G0151700</name>
</gene>
<sequence length="306" mass="35543">MFFCGRRVAPTLHEFSVIAVDLRSDERHHIEAWMDFAAEKHVKELTLKLNSLMFYDASFIVDNFHSLRVLYLEGINITADLVHRLFSNSPILERFSLLSFIKLHRLSIVSAPNLNSFYIGRCRDLQHLEISSSAENLNTIQIIYGVNFESVNVSAPNLSHIILAIHGRAFKLDAYVTLLSQIKRLTFDWLHMYIPKEVEVNQNHACEYLKVVKLNNFAGSQYEVEFLLDLLEYAVSVEKIFIGFMGSSIWGRHYEDKFDNQYEELCIECAQQLKTKIIQMHPNAEVYMDMISASFRQIPEFSKPEH</sequence>
<protein>
    <recommendedName>
        <fullName evidence="1">F-box/LRR-repeat protein 15/At3g58940/PEG3-like LRR domain-containing protein</fullName>
    </recommendedName>
</protein>
<reference evidence="2" key="1">
    <citation type="journal article" date="2021" name="Front. Plant Sci.">
        <title>Chromosome-Scale Genome Assembly for Chinese Sour Jujube and Insights Into Its Genome Evolution and Domestication Signature.</title>
        <authorList>
            <person name="Shen L.-Y."/>
            <person name="Luo H."/>
            <person name="Wang X.-L."/>
            <person name="Wang X.-M."/>
            <person name="Qiu X.-J."/>
            <person name="Liu H."/>
            <person name="Zhou S.-S."/>
            <person name="Jia K.-H."/>
            <person name="Nie S."/>
            <person name="Bao Y.-T."/>
            <person name="Zhang R.-G."/>
            <person name="Yun Q.-Z."/>
            <person name="Chai Y.-H."/>
            <person name="Lu J.-Y."/>
            <person name="Li Y."/>
            <person name="Zhao S.-W."/>
            <person name="Mao J.-F."/>
            <person name="Jia S.-G."/>
            <person name="Mao Y.-M."/>
        </authorList>
    </citation>
    <scope>NUCLEOTIDE SEQUENCE</scope>
    <source>
        <strain evidence="2">AT0</strain>
        <tissue evidence="2">Leaf</tissue>
    </source>
</reference>
<organism evidence="2 3">
    <name type="scientific">Ziziphus jujuba var. spinosa</name>
    <dbReference type="NCBI Taxonomy" id="714518"/>
    <lineage>
        <taxon>Eukaryota</taxon>
        <taxon>Viridiplantae</taxon>
        <taxon>Streptophyta</taxon>
        <taxon>Embryophyta</taxon>
        <taxon>Tracheophyta</taxon>
        <taxon>Spermatophyta</taxon>
        <taxon>Magnoliopsida</taxon>
        <taxon>eudicotyledons</taxon>
        <taxon>Gunneridae</taxon>
        <taxon>Pentapetalae</taxon>
        <taxon>rosids</taxon>
        <taxon>fabids</taxon>
        <taxon>Rosales</taxon>
        <taxon>Rhamnaceae</taxon>
        <taxon>Paliureae</taxon>
        <taxon>Ziziphus</taxon>
    </lineage>
</organism>
<dbReference type="Proteomes" id="UP000813462">
    <property type="component" value="Unassembled WGS sequence"/>
</dbReference>